<dbReference type="AlphaFoldDB" id="A0A3A5M895"/>
<dbReference type="SUPFAM" id="SSF53474">
    <property type="entry name" value="alpha/beta-Hydrolases"/>
    <property type="match status" value="1"/>
</dbReference>
<keyword evidence="2" id="KW-0378">Hydrolase</keyword>
<dbReference type="RefSeq" id="WP_119976401.1">
    <property type="nucleotide sequence ID" value="NZ_JBHSQA010000004.1"/>
</dbReference>
<gene>
    <name evidence="2" type="ORF">D6T64_19825</name>
</gene>
<evidence type="ECO:0000259" key="1">
    <source>
        <dbReference type="Pfam" id="PF12146"/>
    </source>
</evidence>
<proteinExistence type="predicted"/>
<dbReference type="PANTHER" id="PTHR43194">
    <property type="entry name" value="HYDROLASE ALPHA/BETA FOLD FAMILY"/>
    <property type="match status" value="1"/>
</dbReference>
<dbReference type="Proteomes" id="UP000272015">
    <property type="component" value="Unassembled WGS sequence"/>
</dbReference>
<dbReference type="EMBL" id="QZVS01000096">
    <property type="protein sequence ID" value="RJT85180.1"/>
    <property type="molecule type" value="Genomic_DNA"/>
</dbReference>
<dbReference type="InterPro" id="IPR029058">
    <property type="entry name" value="AB_hydrolase_fold"/>
</dbReference>
<accession>A0A3A5M895</accession>
<dbReference type="OrthoDB" id="9801217at2"/>
<dbReference type="Gene3D" id="3.40.50.1820">
    <property type="entry name" value="alpha/beta hydrolase"/>
    <property type="match status" value="1"/>
</dbReference>
<dbReference type="Pfam" id="PF12146">
    <property type="entry name" value="Hydrolase_4"/>
    <property type="match status" value="1"/>
</dbReference>
<organism evidence="2 3">
    <name type="scientific">Cryobacterium melibiosiphilum</name>
    <dbReference type="NCBI Taxonomy" id="995039"/>
    <lineage>
        <taxon>Bacteria</taxon>
        <taxon>Bacillati</taxon>
        <taxon>Actinomycetota</taxon>
        <taxon>Actinomycetes</taxon>
        <taxon>Micrococcales</taxon>
        <taxon>Microbacteriaceae</taxon>
        <taxon>Cryobacterium</taxon>
    </lineage>
</organism>
<dbReference type="InterPro" id="IPR022742">
    <property type="entry name" value="Hydrolase_4"/>
</dbReference>
<comment type="caution">
    <text evidence="2">The sequence shown here is derived from an EMBL/GenBank/DDBJ whole genome shotgun (WGS) entry which is preliminary data.</text>
</comment>
<protein>
    <submittedName>
        <fullName evidence="2">Alpha/beta hydrolase</fullName>
    </submittedName>
</protein>
<dbReference type="PANTHER" id="PTHR43194:SF2">
    <property type="entry name" value="PEROXISOMAL MEMBRANE PROTEIN LPX1"/>
    <property type="match status" value="1"/>
</dbReference>
<feature type="domain" description="Serine aminopeptidase S33" evidence="1">
    <location>
        <begin position="66"/>
        <end position="218"/>
    </location>
</feature>
<reference evidence="2 3" key="1">
    <citation type="submission" date="2018-09" db="EMBL/GenBank/DDBJ databases">
        <title>Novel species of Cryobacterium.</title>
        <authorList>
            <person name="Liu Q."/>
            <person name="Xin Y.-H."/>
        </authorList>
    </citation>
    <scope>NUCLEOTIDE SEQUENCE [LARGE SCALE GENOMIC DNA]</scope>
    <source>
        <strain evidence="2 3">Hh39</strain>
    </source>
</reference>
<name>A0A3A5M895_9MICO</name>
<evidence type="ECO:0000313" key="3">
    <source>
        <dbReference type="Proteomes" id="UP000272015"/>
    </source>
</evidence>
<evidence type="ECO:0000313" key="2">
    <source>
        <dbReference type="EMBL" id="RJT85180.1"/>
    </source>
</evidence>
<dbReference type="InterPro" id="IPR050228">
    <property type="entry name" value="Carboxylesterase_BioH"/>
</dbReference>
<sequence>MASTDAPADPADASWGPDLLGDDFESTTLDLEADAEGPVVATLVRHRPGRLRHPLSPIGPATGTDVLYLHGWSDYFFQGHLAEFWHSVGARFYALDLRKYGRSLREHQTPGYITDFATYDEEIEAALTRMGHGRGGADRPFRRRLVVMGHSTGGLIWSLWAARNPGRVNAVVLNSPWLELQTGGAGRAFIAPLVQLGARMQPLGNLPQIDLGFYSRSISKLTGGDWSFNPLWRPERGFPAHRAWFGAVIAGQTLVQAGLAIDAPVLTLLSARSTILLRWTEQMRTSDSVLVVDDIARQATHLGPNLTVVRLEGAVHDIFLSHEAVREEAYRQLRRWLRGYL</sequence>
<dbReference type="GO" id="GO:0016787">
    <property type="term" value="F:hydrolase activity"/>
    <property type="evidence" value="ECO:0007669"/>
    <property type="project" value="UniProtKB-KW"/>
</dbReference>
<keyword evidence="3" id="KW-1185">Reference proteome</keyword>